<keyword evidence="3" id="KW-1133">Transmembrane helix</keyword>
<feature type="region of interest" description="Disordered" evidence="2">
    <location>
        <begin position="137"/>
        <end position="160"/>
    </location>
</feature>
<keyword evidence="3" id="KW-0812">Transmembrane</keyword>
<keyword evidence="3" id="KW-0472">Membrane</keyword>
<comment type="caution">
    <text evidence="4">The sequence shown here is derived from an EMBL/GenBank/DDBJ whole genome shotgun (WGS) entry which is preliminary data.</text>
</comment>
<evidence type="ECO:0000313" key="4">
    <source>
        <dbReference type="EMBL" id="RBQ00149.1"/>
    </source>
</evidence>
<dbReference type="OrthoDB" id="3233840at2"/>
<evidence type="ECO:0000256" key="3">
    <source>
        <dbReference type="SAM" id="Phobius"/>
    </source>
</evidence>
<protein>
    <submittedName>
        <fullName evidence="4">PRTRC system protein E</fullName>
    </submittedName>
</protein>
<gene>
    <name evidence="4" type="ORF">CRD59_01015</name>
</gene>
<dbReference type="EMBL" id="PDCH01000001">
    <property type="protein sequence ID" value="RBQ00149.1"/>
    <property type="molecule type" value="Genomic_DNA"/>
</dbReference>
<reference evidence="4 5" key="1">
    <citation type="submission" date="2017-10" db="EMBL/GenBank/DDBJ databases">
        <title>Bifidobacterium xylocopum sp. nov. and Bifidobacterium aemilianum sp. nov., from the carpenter bee (Xylocopa violacea) digestive tract.</title>
        <authorList>
            <person name="Alberoni D."/>
            <person name="Baffoni L."/>
            <person name="Di Gioia D."/>
            <person name="Gaggia F."/>
            <person name="Biavati B."/>
        </authorList>
    </citation>
    <scope>NUCLEOTIDE SEQUENCE [LARGE SCALE GENOMIC DNA]</scope>
    <source>
        <strain evidence="4 5">XV2</strain>
    </source>
</reference>
<name>A0A366KG43_9BIFI</name>
<keyword evidence="5" id="KW-1185">Reference proteome</keyword>
<proteinExistence type="predicted"/>
<evidence type="ECO:0000256" key="1">
    <source>
        <dbReference type="SAM" id="Coils"/>
    </source>
</evidence>
<evidence type="ECO:0000256" key="2">
    <source>
        <dbReference type="SAM" id="MobiDB-lite"/>
    </source>
</evidence>
<feature type="coiled-coil region" evidence="1">
    <location>
        <begin position="70"/>
        <end position="97"/>
    </location>
</feature>
<accession>A0A366KG43</accession>
<organism evidence="4 5">
    <name type="scientific">Bifidobacterium xylocopae</name>
    <dbReference type="NCBI Taxonomy" id="2493119"/>
    <lineage>
        <taxon>Bacteria</taxon>
        <taxon>Bacillati</taxon>
        <taxon>Actinomycetota</taxon>
        <taxon>Actinomycetes</taxon>
        <taxon>Bifidobacteriales</taxon>
        <taxon>Bifidobacteriaceae</taxon>
        <taxon>Bifidobacterium</taxon>
    </lineage>
</organism>
<evidence type="ECO:0000313" key="5">
    <source>
        <dbReference type="Proteomes" id="UP000252345"/>
    </source>
</evidence>
<dbReference type="Proteomes" id="UP000252345">
    <property type="component" value="Unassembled WGS sequence"/>
</dbReference>
<keyword evidence="1" id="KW-0175">Coiled coil</keyword>
<feature type="transmembrane region" description="Helical" evidence="3">
    <location>
        <begin position="12"/>
        <end position="34"/>
    </location>
</feature>
<sequence>MALSELLMDRDLLLVLLPAVVGSGALSALVTVWAGRRQRRAQAGQADATSEQLAVQAAHEASQILRDDIIAPLREQVEAQERQIRDLQARQAKQVAELRRLRDGQAQYRVAIRYIRRLCHWLDPAVTAMDPGYMARHPKPHLPDELRGQIAPESLGGPPG</sequence>
<dbReference type="AlphaFoldDB" id="A0A366KG43"/>